<reference evidence="1" key="4">
    <citation type="submission" date="2025-09" db="UniProtKB">
        <authorList>
            <consortium name="Ensembl"/>
        </authorList>
    </citation>
    <scope>IDENTIFICATION</scope>
    <source>
        <strain evidence="1">JP 163 A</strain>
    </source>
</reference>
<dbReference type="InterPro" id="IPR011990">
    <property type="entry name" value="TPR-like_helical_dom_sf"/>
</dbReference>
<organism evidence="1 2">
    <name type="scientific">Xiphophorus maculatus</name>
    <name type="common">Southern platyfish</name>
    <name type="synonym">Platypoecilus maculatus</name>
    <dbReference type="NCBI Taxonomy" id="8083"/>
    <lineage>
        <taxon>Eukaryota</taxon>
        <taxon>Metazoa</taxon>
        <taxon>Chordata</taxon>
        <taxon>Craniata</taxon>
        <taxon>Vertebrata</taxon>
        <taxon>Euteleostomi</taxon>
        <taxon>Actinopterygii</taxon>
        <taxon>Neopterygii</taxon>
        <taxon>Teleostei</taxon>
        <taxon>Neoteleostei</taxon>
        <taxon>Acanthomorphata</taxon>
        <taxon>Ovalentaria</taxon>
        <taxon>Atherinomorphae</taxon>
        <taxon>Cyprinodontiformes</taxon>
        <taxon>Poeciliidae</taxon>
        <taxon>Poeciliinae</taxon>
        <taxon>Xiphophorus</taxon>
    </lineage>
</organism>
<dbReference type="GO" id="GO:0005085">
    <property type="term" value="F:guanyl-nucleotide exchange factor activity"/>
    <property type="evidence" value="ECO:0007669"/>
    <property type="project" value="InterPro"/>
</dbReference>
<reference evidence="2" key="2">
    <citation type="journal article" date="2013" name="Nat. Genet.">
        <title>The genome of the platyfish, Xiphophorus maculatus, provides insights into evolutionary adaptation and several complex traits.</title>
        <authorList>
            <person name="Schartl M."/>
            <person name="Walter R.B."/>
            <person name="Shen Y."/>
            <person name="Garcia T."/>
            <person name="Catchen J."/>
            <person name="Amores A."/>
            <person name="Braasch I."/>
            <person name="Chalopin D."/>
            <person name="Volff J.N."/>
            <person name="Lesch K.P."/>
            <person name="Bisazza A."/>
            <person name="Minx P."/>
            <person name="Hillier L."/>
            <person name="Wilson R.K."/>
            <person name="Fuerstenberg S."/>
            <person name="Boore J."/>
            <person name="Searle S."/>
            <person name="Postlethwait J.H."/>
            <person name="Warren W.C."/>
        </authorList>
    </citation>
    <scope>NUCLEOTIDE SEQUENCE [LARGE SCALE GENOMIC DNA]</scope>
    <source>
        <strain evidence="2">JP 163 A</strain>
    </source>
</reference>
<evidence type="ECO:0000313" key="2">
    <source>
        <dbReference type="Proteomes" id="UP000002852"/>
    </source>
</evidence>
<dbReference type="Ensembl" id="ENSXMAT00000033960.1">
    <property type="protein sequence ID" value="ENSXMAP00000037001.1"/>
    <property type="gene ID" value="ENSXMAG00000029520.1"/>
</dbReference>
<dbReference type="SMART" id="SM00390">
    <property type="entry name" value="GoLoco"/>
    <property type="match status" value="2"/>
</dbReference>
<dbReference type="InterPro" id="IPR003109">
    <property type="entry name" value="GoLoco_motif"/>
</dbReference>
<dbReference type="PROSITE" id="PS50877">
    <property type="entry name" value="GOLOCO"/>
    <property type="match status" value="2"/>
</dbReference>
<dbReference type="Proteomes" id="UP000002852">
    <property type="component" value="Unassembled WGS sequence"/>
</dbReference>
<name>A0A3B5R409_XIPMA</name>
<protein>
    <submittedName>
        <fullName evidence="1">Uncharacterized protein</fullName>
    </submittedName>
</protein>
<dbReference type="InterPro" id="IPR042168">
    <property type="entry name" value="Pcp2"/>
</dbReference>
<reference evidence="1" key="3">
    <citation type="submission" date="2025-08" db="UniProtKB">
        <authorList>
            <consortium name="Ensembl"/>
        </authorList>
    </citation>
    <scope>IDENTIFICATION</scope>
    <source>
        <strain evidence="1">JP 163 A</strain>
    </source>
</reference>
<dbReference type="InParanoid" id="A0A3B5R409"/>
<reference evidence="2" key="1">
    <citation type="submission" date="2012-01" db="EMBL/GenBank/DDBJ databases">
        <authorList>
            <person name="Walter R."/>
            <person name="Schartl M."/>
            <person name="Warren W."/>
        </authorList>
    </citation>
    <scope>NUCLEOTIDE SEQUENCE [LARGE SCALE GENOMIC DNA]</scope>
    <source>
        <strain evidence="2">JP 163 A</strain>
    </source>
</reference>
<dbReference type="PANTHER" id="PTHR47503:SF1">
    <property type="entry name" value="PURKINJE CELL PROTEIN 2 HOMOLOG"/>
    <property type="match status" value="1"/>
</dbReference>
<dbReference type="Pfam" id="PF02188">
    <property type="entry name" value="GoLoco"/>
    <property type="match status" value="2"/>
</dbReference>
<dbReference type="STRING" id="8083.ENSXMAP00000037001"/>
<evidence type="ECO:0000313" key="1">
    <source>
        <dbReference type="Ensembl" id="ENSXMAP00000037001.1"/>
    </source>
</evidence>
<dbReference type="AlphaFoldDB" id="A0A3B5R409"/>
<accession>A0A3B5R409</accession>
<dbReference type="PANTHER" id="PTHR47503">
    <property type="entry name" value="PURKINJE CELL PROTEIN 2"/>
    <property type="match status" value="1"/>
</dbReference>
<keyword evidence="2" id="KW-1185">Reference proteome</keyword>
<dbReference type="Gene3D" id="1.25.40.10">
    <property type="entry name" value="Tetratricopeptide repeat domain"/>
    <property type="match status" value="1"/>
</dbReference>
<dbReference type="OMA" id="AGELFQF"/>
<dbReference type="GeneTree" id="ENSGT01030000234854"/>
<proteinExistence type="predicted"/>
<sequence length="120" mass="13536">MKCHLLNNEICNASCSKSCIENRDFFLNLLTRAQSGRLDDQRVSLSPLPVSQNENDDEKLFNLVANSQGKRLDDQRMFLPSLPGIQNRDTISAVTPAEMDERYLCYLVSRVQVGATCLIN</sequence>